<dbReference type="GO" id="GO:0008236">
    <property type="term" value="F:serine-type peptidase activity"/>
    <property type="evidence" value="ECO:0007669"/>
    <property type="project" value="InterPro"/>
</dbReference>
<dbReference type="InterPro" id="IPR001375">
    <property type="entry name" value="Peptidase_S9_cat"/>
</dbReference>
<dbReference type="Gene3D" id="2.140.10.30">
    <property type="entry name" value="Dipeptidylpeptidase IV, N-terminal domain"/>
    <property type="match status" value="1"/>
</dbReference>
<sequence>MTTGRIMMTAVMATMATTAAGQRIPENNILPLPVVNGWTDNRHFILRQWDEQNKMSSFLVDAANGSMVPTDKGISKQTGKSLQVNDDDIYIVNGKNKQQLTHTAAKEANPVFSPDSNFIAFTRNNDLYTLALATGRETRLTHDGNDSIMNGYASWVYNEEILGRSTTYRSFWWSPDSKAIAFFRTDDSKVPVFTITDAGGYHGYKETQRYPQPGDANPSIRIGVVPATGGNTVWADFDEQTDQYFGTPYWNPDSKSLVVQWLNRGQDHYQLYQVSPATGAKKGMYEERQPTWINLDEDSRLTFVNQGKEYLFISDKSGYRQLYLHKADGTLESRVSQGDFVVADIKYIDEQHRVVYFTGNKHGLVRQDLYRADFTGKNMKRLTFGPYNHDVSFSPAGNYFTTKYGNASTPERLALADNKGKLIKILGDSKGPHFDSTLGGRSRVVFVKSEDGQFDIPMRVSFPAHMQPGKKYPLMIAIYGGPASSVVKDNWVNSYAQEEKDAVITVSMDHRGSTEFGKVGQNYMYRDLAKWPIKDWIQCVKWLIANGQADPEKVMISGYSFGGYMTCYALMAAPEYFKYGIAGGSVTDWQMYDSHYTERFMDTPAENPEGYKNSSVLTYTDKLQGKLLLMHGVIDDNVHVINTLELTDRLQRGKNMHFEMMLYPGNRHSIFGPRMGHYSELMSVYRKKWLAEISKDK</sequence>
<dbReference type="EMBL" id="FOJG01000001">
    <property type="protein sequence ID" value="SEW43345.1"/>
    <property type="molecule type" value="Genomic_DNA"/>
</dbReference>
<dbReference type="GO" id="GO:0006508">
    <property type="term" value="P:proteolysis"/>
    <property type="evidence" value="ECO:0007669"/>
    <property type="project" value="InterPro"/>
</dbReference>
<dbReference type="InterPro" id="IPR029058">
    <property type="entry name" value="AB_hydrolase_fold"/>
</dbReference>
<feature type="domain" description="Dipeptidylpeptidase IV N-terminal" evidence="2">
    <location>
        <begin position="87"/>
        <end position="410"/>
    </location>
</feature>
<evidence type="ECO:0000313" key="3">
    <source>
        <dbReference type="EMBL" id="SEW43345.1"/>
    </source>
</evidence>
<organism evidence="3 4">
    <name type="scientific">Chitinophaga arvensicola</name>
    <dbReference type="NCBI Taxonomy" id="29529"/>
    <lineage>
        <taxon>Bacteria</taxon>
        <taxon>Pseudomonadati</taxon>
        <taxon>Bacteroidota</taxon>
        <taxon>Chitinophagia</taxon>
        <taxon>Chitinophagales</taxon>
        <taxon>Chitinophagaceae</taxon>
        <taxon>Chitinophaga</taxon>
    </lineage>
</organism>
<dbReference type="OrthoDB" id="9812921at2"/>
<protein>
    <submittedName>
        <fullName evidence="3">Dipeptidyl-peptidase IV Serine peptidase. MEROPS family S09B</fullName>
    </submittedName>
</protein>
<dbReference type="GO" id="GO:0008239">
    <property type="term" value="F:dipeptidyl-peptidase activity"/>
    <property type="evidence" value="ECO:0007669"/>
    <property type="project" value="TreeGrafter"/>
</dbReference>
<dbReference type="STRING" id="29529.SAMN04488122_3206"/>
<name>A0A1I0RQG8_9BACT</name>
<dbReference type="InterPro" id="IPR002469">
    <property type="entry name" value="Peptidase_S9B_N"/>
</dbReference>
<dbReference type="RefSeq" id="WP_089896358.1">
    <property type="nucleotide sequence ID" value="NZ_FOJG01000001.1"/>
</dbReference>
<dbReference type="AlphaFoldDB" id="A0A1I0RQG8"/>
<evidence type="ECO:0000313" key="4">
    <source>
        <dbReference type="Proteomes" id="UP000199310"/>
    </source>
</evidence>
<dbReference type="Pfam" id="PF00326">
    <property type="entry name" value="Peptidase_S9"/>
    <property type="match status" value="1"/>
</dbReference>
<dbReference type="Gene3D" id="3.40.50.1820">
    <property type="entry name" value="alpha/beta hydrolase"/>
    <property type="match status" value="1"/>
</dbReference>
<evidence type="ECO:0000259" key="2">
    <source>
        <dbReference type="Pfam" id="PF00930"/>
    </source>
</evidence>
<dbReference type="PANTHER" id="PTHR11731">
    <property type="entry name" value="PROTEASE FAMILY S9B,C DIPEPTIDYL-PEPTIDASE IV-RELATED"/>
    <property type="match status" value="1"/>
</dbReference>
<dbReference type="SUPFAM" id="SSF82171">
    <property type="entry name" value="DPP6 N-terminal domain-like"/>
    <property type="match status" value="1"/>
</dbReference>
<dbReference type="Pfam" id="PF00930">
    <property type="entry name" value="DPPIV_N"/>
    <property type="match status" value="1"/>
</dbReference>
<dbReference type="PANTHER" id="PTHR11731:SF193">
    <property type="entry name" value="DIPEPTIDYL PEPTIDASE 9"/>
    <property type="match status" value="1"/>
</dbReference>
<dbReference type="InterPro" id="IPR050278">
    <property type="entry name" value="Serine_Prot_S9B/DPPIV"/>
</dbReference>
<proteinExistence type="predicted"/>
<reference evidence="4" key="1">
    <citation type="submission" date="2016-10" db="EMBL/GenBank/DDBJ databases">
        <authorList>
            <person name="Varghese N."/>
            <person name="Submissions S."/>
        </authorList>
    </citation>
    <scope>NUCLEOTIDE SEQUENCE [LARGE SCALE GENOMIC DNA]</scope>
    <source>
        <strain evidence="4">DSM 3695</strain>
    </source>
</reference>
<evidence type="ECO:0000259" key="1">
    <source>
        <dbReference type="Pfam" id="PF00326"/>
    </source>
</evidence>
<dbReference type="SUPFAM" id="SSF53474">
    <property type="entry name" value="alpha/beta-Hydrolases"/>
    <property type="match status" value="1"/>
</dbReference>
<accession>A0A1I0RQG8</accession>
<dbReference type="Proteomes" id="UP000199310">
    <property type="component" value="Unassembled WGS sequence"/>
</dbReference>
<feature type="domain" description="Peptidase S9 prolyl oligopeptidase catalytic" evidence="1">
    <location>
        <begin position="503"/>
        <end position="681"/>
    </location>
</feature>
<gene>
    <name evidence="3" type="ORF">SAMN04488122_3206</name>
</gene>
<keyword evidence="4" id="KW-1185">Reference proteome</keyword>